<evidence type="ECO:0000256" key="1">
    <source>
        <dbReference type="SAM" id="MobiDB-lite"/>
    </source>
</evidence>
<protein>
    <submittedName>
        <fullName evidence="2">Uncharacterized protein</fullName>
    </submittedName>
</protein>
<dbReference type="AlphaFoldDB" id="A0A9D3VHQ2"/>
<evidence type="ECO:0000313" key="2">
    <source>
        <dbReference type="EMBL" id="KAH1083248.1"/>
    </source>
</evidence>
<feature type="compositionally biased region" description="Gly residues" evidence="1">
    <location>
        <begin position="8"/>
        <end position="19"/>
    </location>
</feature>
<reference evidence="2 3" key="1">
    <citation type="journal article" date="2021" name="Plant Biotechnol. J.">
        <title>Multi-omics assisted identification of the key and species-specific regulatory components of drought-tolerant mechanisms in Gossypium stocksii.</title>
        <authorList>
            <person name="Yu D."/>
            <person name="Ke L."/>
            <person name="Zhang D."/>
            <person name="Wu Y."/>
            <person name="Sun Y."/>
            <person name="Mei J."/>
            <person name="Sun J."/>
            <person name="Sun Y."/>
        </authorList>
    </citation>
    <scope>NUCLEOTIDE SEQUENCE [LARGE SCALE GENOMIC DNA]</scope>
    <source>
        <strain evidence="3">cv. E1</strain>
        <tissue evidence="2">Leaf</tissue>
    </source>
</reference>
<keyword evidence="3" id="KW-1185">Reference proteome</keyword>
<gene>
    <name evidence="2" type="ORF">J1N35_023009</name>
</gene>
<comment type="caution">
    <text evidence="2">The sequence shown here is derived from an EMBL/GenBank/DDBJ whole genome shotgun (WGS) entry which is preliminary data.</text>
</comment>
<sequence>MVRIKGSGHNGGSGRGGPNDGYLRHLENHTASTLVEAKTYPCTTKLVGNTSLAQTDKKSTPSNESTSLLRKIDAYMDVRSFIENVRSTPFGARTGKEVVAVERDKR</sequence>
<proteinExistence type="predicted"/>
<feature type="region of interest" description="Disordered" evidence="1">
    <location>
        <begin position="1"/>
        <end position="24"/>
    </location>
</feature>
<organism evidence="2 3">
    <name type="scientific">Gossypium stocksii</name>
    <dbReference type="NCBI Taxonomy" id="47602"/>
    <lineage>
        <taxon>Eukaryota</taxon>
        <taxon>Viridiplantae</taxon>
        <taxon>Streptophyta</taxon>
        <taxon>Embryophyta</taxon>
        <taxon>Tracheophyta</taxon>
        <taxon>Spermatophyta</taxon>
        <taxon>Magnoliopsida</taxon>
        <taxon>eudicotyledons</taxon>
        <taxon>Gunneridae</taxon>
        <taxon>Pentapetalae</taxon>
        <taxon>rosids</taxon>
        <taxon>malvids</taxon>
        <taxon>Malvales</taxon>
        <taxon>Malvaceae</taxon>
        <taxon>Malvoideae</taxon>
        <taxon>Gossypium</taxon>
    </lineage>
</organism>
<name>A0A9D3VHQ2_9ROSI</name>
<dbReference type="EMBL" id="JAIQCV010000007">
    <property type="protein sequence ID" value="KAH1083248.1"/>
    <property type="molecule type" value="Genomic_DNA"/>
</dbReference>
<evidence type="ECO:0000313" key="3">
    <source>
        <dbReference type="Proteomes" id="UP000828251"/>
    </source>
</evidence>
<dbReference type="Proteomes" id="UP000828251">
    <property type="component" value="Unassembled WGS sequence"/>
</dbReference>
<accession>A0A9D3VHQ2</accession>